<evidence type="ECO:0000313" key="1">
    <source>
        <dbReference type="EMBL" id="PIR45152.1"/>
    </source>
</evidence>
<reference evidence="1 2" key="1">
    <citation type="submission" date="2017-09" db="EMBL/GenBank/DDBJ databases">
        <title>Depth-based differentiation of microbial function through sediment-hosted aquifers and enrichment of novel symbionts in the deep terrestrial subsurface.</title>
        <authorList>
            <person name="Probst A.J."/>
            <person name="Ladd B."/>
            <person name="Jarett J.K."/>
            <person name="Geller-Mcgrath D.E."/>
            <person name="Sieber C.M."/>
            <person name="Emerson J.B."/>
            <person name="Anantharaman K."/>
            <person name="Thomas B.C."/>
            <person name="Malmstrom R."/>
            <person name="Stieglmeier M."/>
            <person name="Klingl A."/>
            <person name="Woyke T."/>
            <person name="Ryan C.M."/>
            <person name="Banfield J.F."/>
        </authorList>
    </citation>
    <scope>NUCLEOTIDE SEQUENCE [LARGE SCALE GENOMIC DNA]</scope>
    <source>
        <strain evidence="1">CG10_big_fil_rev_8_21_14_0_10_51_16</strain>
    </source>
</reference>
<proteinExistence type="predicted"/>
<dbReference type="EMBL" id="PCYI01000005">
    <property type="protein sequence ID" value="PIR45152.1"/>
    <property type="molecule type" value="Genomic_DNA"/>
</dbReference>
<protein>
    <submittedName>
        <fullName evidence="1">Uncharacterized protein</fullName>
    </submittedName>
</protein>
<sequence length="81" mass="9210">MLSLIQFTFELKDTVIVGIAQDLLDNRKGKHFAGATHEAEGSNQVTAIFQRMFPCCVELEELFDEAKPLGVRNMYMFELVI</sequence>
<gene>
    <name evidence="1" type="ORF">COV10_00855</name>
</gene>
<evidence type="ECO:0000313" key="2">
    <source>
        <dbReference type="Proteomes" id="UP000228767"/>
    </source>
</evidence>
<organism evidence="1 2">
    <name type="scientific">Candidatus Vogelbacteria bacterium CG10_big_fil_rev_8_21_14_0_10_51_16</name>
    <dbReference type="NCBI Taxonomy" id="1975045"/>
    <lineage>
        <taxon>Bacteria</taxon>
        <taxon>Candidatus Vogeliibacteriota</taxon>
    </lineage>
</organism>
<dbReference type="AlphaFoldDB" id="A0A2H0RF32"/>
<comment type="caution">
    <text evidence="1">The sequence shown here is derived from an EMBL/GenBank/DDBJ whole genome shotgun (WGS) entry which is preliminary data.</text>
</comment>
<name>A0A2H0RF32_9BACT</name>
<accession>A0A2H0RF32</accession>
<dbReference type="Proteomes" id="UP000228767">
    <property type="component" value="Unassembled WGS sequence"/>
</dbReference>